<dbReference type="OrthoDB" id="262622at2759"/>
<feature type="transmembrane region" description="Helical" evidence="1">
    <location>
        <begin position="85"/>
        <end position="108"/>
    </location>
</feature>
<gene>
    <name evidence="2" type="ORF">ADEAN_000455300</name>
</gene>
<dbReference type="AlphaFoldDB" id="A0A7G2CCB2"/>
<sequence length="232" mass="26176">MTAVLNAEKVEERALNAKLVYNNITRNATTLYAKEKRNVLLTKLSSALAVVCGGVSGVCFYYQYSSIHRVWRIRHQHTKVKQLTLLNYGCLATGATILLFLISPLGFISQNEELRETNRALDRAAVQALLLWQNYATLYGWSNQQKGEDDLVHYGWREVVLYQRNTADIGSSLFSDTEKGVEEVVTAEYSPDHTVLTFRKGDSADALQANDIAWSDLLHRVDTLGGSRFVKW</sequence>
<evidence type="ECO:0000313" key="2">
    <source>
        <dbReference type="EMBL" id="CAD2217075.1"/>
    </source>
</evidence>
<dbReference type="Proteomes" id="UP000515908">
    <property type="component" value="Chromosome 08"/>
</dbReference>
<proteinExistence type="predicted"/>
<evidence type="ECO:0000313" key="3">
    <source>
        <dbReference type="Proteomes" id="UP000515908"/>
    </source>
</evidence>
<evidence type="ECO:0000256" key="1">
    <source>
        <dbReference type="SAM" id="Phobius"/>
    </source>
</evidence>
<protein>
    <submittedName>
        <fullName evidence="2">Uncharacterized protein</fullName>
    </submittedName>
</protein>
<organism evidence="2 3">
    <name type="scientific">Angomonas deanei</name>
    <dbReference type="NCBI Taxonomy" id="59799"/>
    <lineage>
        <taxon>Eukaryota</taxon>
        <taxon>Discoba</taxon>
        <taxon>Euglenozoa</taxon>
        <taxon>Kinetoplastea</taxon>
        <taxon>Metakinetoplastina</taxon>
        <taxon>Trypanosomatida</taxon>
        <taxon>Trypanosomatidae</taxon>
        <taxon>Strigomonadinae</taxon>
        <taxon>Angomonas</taxon>
    </lineage>
</organism>
<dbReference type="EMBL" id="LR877152">
    <property type="protein sequence ID" value="CAD2217075.1"/>
    <property type="molecule type" value="Genomic_DNA"/>
</dbReference>
<keyword evidence="1" id="KW-1133">Transmembrane helix</keyword>
<feature type="transmembrane region" description="Helical" evidence="1">
    <location>
        <begin position="44"/>
        <end position="64"/>
    </location>
</feature>
<keyword evidence="1" id="KW-0812">Transmembrane</keyword>
<accession>A0A7G2CCB2</accession>
<keyword evidence="1" id="KW-0472">Membrane</keyword>
<reference evidence="2 3" key="1">
    <citation type="submission" date="2020-08" db="EMBL/GenBank/DDBJ databases">
        <authorList>
            <person name="Newling K."/>
            <person name="Davey J."/>
            <person name="Forrester S."/>
        </authorList>
    </citation>
    <scope>NUCLEOTIDE SEQUENCE [LARGE SCALE GENOMIC DNA]</scope>
    <source>
        <strain evidence="3">Crithidia deanei Carvalho (ATCC PRA-265)</strain>
    </source>
</reference>
<keyword evidence="3" id="KW-1185">Reference proteome</keyword>
<dbReference type="VEuPathDB" id="TriTrypDB:ADEAN_000455300"/>
<name>A0A7G2CCB2_9TRYP</name>